<proteinExistence type="predicted"/>
<keyword evidence="2" id="KW-1185">Reference proteome</keyword>
<organism evidence="1 2">
    <name type="scientific">Lecanicillium saksenae</name>
    <dbReference type="NCBI Taxonomy" id="468837"/>
    <lineage>
        <taxon>Eukaryota</taxon>
        <taxon>Fungi</taxon>
        <taxon>Dikarya</taxon>
        <taxon>Ascomycota</taxon>
        <taxon>Pezizomycotina</taxon>
        <taxon>Sordariomycetes</taxon>
        <taxon>Hypocreomycetidae</taxon>
        <taxon>Hypocreales</taxon>
        <taxon>Cordycipitaceae</taxon>
        <taxon>Lecanicillium</taxon>
    </lineage>
</organism>
<sequence>MDQFMLQDEGVIDRIRQAEEFLDPSDSHARSYRSDIILMLQKNQRRLTVNIDHVRDHNENLAKGILEQPFDYTLAFNHALKQIVSTLPPSQARPDQQAADTVYYCAWAGSFGMNACNPRTLSSHHLNHMVSLEGIVTRCSLIRPKVIRSVHWNETKQKFHFREYQDQTMTNGVTTSSVYPREDDDGNPLLTEYGFCTYRDHQTISIQEMPERAPAGQLPRGVDVILDDDLVDKVKPGDRVQLVGIFRTLGNRNTNHNSALFKAVILANNIVLLSSKSGGGVAQATITDTDIRNINKVAKKKNLLELLSQSLAPSIYGHDHIKKAILLMLLGGMEKNLENGTHLRGDINILMVGDPSTAKSQLLRFVLNTAPLAIATTGRGSSGVGLTAAVTSDKETGERRLEAGAMVMADRGVVCIDEFDKMSDNDRVAIHEVMEQQTVTIAKAGIHTSLNARCSVVAAANPIYGQYDPHKDPHKNIALPDSLLSRFDLLFVVTDDIEDTRDRQVSEHVLRMHRYRQPGTEEGAPVREQASQFLGVSADTQTGSQRPTEVFEKFDAMLHAGVTHTAGRGPNKKPEILSIPFMKKYIQYAKTRIKPVLTQEASDRIAEIYVGLRNDEMEGNQRRTSPLTVRTLETIIRLATAHAKSRLSNRVEERDAAAAEAILRFALFKEVVEESRKKRRRTTTVDFASSSEEDSDDDDDEDGAADGAFRGARSTQSTSRTTRSRGTGANGANGNGAHEEEDEEEEEEEEADSSATPRRSGRTTRSNNTASQSQTSFGSSVPASQLPSQTQEDELASGAASLAIDDTPIAAPRLAAFRTALGQLLNTPLFEDDSAGLDAVIGAVNQKVGNRSGGAFSRDEAVKALKKLEEANHIMFADGELVYKI</sequence>
<name>A0ACC1QHM5_9HYPO</name>
<gene>
    <name evidence="1" type="ORF">NLG97_g9054</name>
</gene>
<reference evidence="1" key="1">
    <citation type="submission" date="2022-07" db="EMBL/GenBank/DDBJ databases">
        <title>Genome Sequence of Lecanicillium saksenae.</title>
        <authorList>
            <person name="Buettner E."/>
        </authorList>
    </citation>
    <scope>NUCLEOTIDE SEQUENCE</scope>
    <source>
        <strain evidence="1">VT-O1</strain>
    </source>
</reference>
<accession>A0ACC1QHM5</accession>
<protein>
    <submittedName>
        <fullName evidence="1">Uncharacterized protein</fullName>
    </submittedName>
</protein>
<evidence type="ECO:0000313" key="2">
    <source>
        <dbReference type="Proteomes" id="UP001148737"/>
    </source>
</evidence>
<comment type="caution">
    <text evidence="1">The sequence shown here is derived from an EMBL/GenBank/DDBJ whole genome shotgun (WGS) entry which is preliminary data.</text>
</comment>
<dbReference type="Proteomes" id="UP001148737">
    <property type="component" value="Unassembled WGS sequence"/>
</dbReference>
<evidence type="ECO:0000313" key="1">
    <source>
        <dbReference type="EMBL" id="KAJ3476658.1"/>
    </source>
</evidence>
<dbReference type="EMBL" id="JANAKD010001764">
    <property type="protein sequence ID" value="KAJ3476658.1"/>
    <property type="molecule type" value="Genomic_DNA"/>
</dbReference>